<evidence type="ECO:0000256" key="1">
    <source>
        <dbReference type="SAM" id="SignalP"/>
    </source>
</evidence>
<keyword evidence="1" id="KW-0732">Signal</keyword>
<evidence type="ECO:0000313" key="3">
    <source>
        <dbReference type="Proteomes" id="UP000324517"/>
    </source>
</evidence>
<gene>
    <name evidence="2" type="ORF">FZC75_10690</name>
</gene>
<feature type="signal peptide" evidence="1">
    <location>
        <begin position="1"/>
        <end position="25"/>
    </location>
</feature>
<sequence length="207" mass="23733">MKKNIFIASIVFLISITFFVQNTNAATGYEGYAVYRDGSTPNYDWHAGLMDEPYNTNYLPVLHHSGNGYVKWDSWSGFLNGESFKGVYRPKGAPTSSQRDAFVAMGRNLRSENIPYNLIYQVYYDRDTTGKYVYASDITSIRCDGVVEYVYEFYYFRVHGSNSDNWDVSVNDYWIRDHHSYPAVTPKKQISNMVFVSSRADGNGTIN</sequence>
<name>A0A5D4TCE3_9BACI</name>
<evidence type="ECO:0000313" key="2">
    <source>
        <dbReference type="EMBL" id="TYS72408.1"/>
    </source>
</evidence>
<dbReference type="RefSeq" id="WP_148979273.1">
    <property type="nucleotide sequence ID" value="NZ_JBNILM010000004.1"/>
</dbReference>
<comment type="caution">
    <text evidence="2">The sequence shown here is derived from an EMBL/GenBank/DDBJ whole genome shotgun (WGS) entry which is preliminary data.</text>
</comment>
<dbReference type="OrthoDB" id="1954668at2"/>
<dbReference type="EMBL" id="VTET01000004">
    <property type="protein sequence ID" value="TYS72408.1"/>
    <property type="molecule type" value="Genomic_DNA"/>
</dbReference>
<dbReference type="Proteomes" id="UP000324517">
    <property type="component" value="Unassembled WGS sequence"/>
</dbReference>
<feature type="chain" id="PRO_5022952793" evidence="1">
    <location>
        <begin position="26"/>
        <end position="207"/>
    </location>
</feature>
<reference evidence="2 3" key="1">
    <citation type="submission" date="2019-08" db="EMBL/GenBank/DDBJ databases">
        <title>Bacillus genomes from the desert of Cuatro Cienegas, Coahuila.</title>
        <authorList>
            <person name="Olmedo-Alvarez G."/>
        </authorList>
    </citation>
    <scope>NUCLEOTIDE SEQUENCE [LARGE SCALE GENOMIC DNA]</scope>
    <source>
        <strain evidence="2 3">CH98b_3T</strain>
    </source>
</reference>
<dbReference type="AlphaFoldDB" id="A0A5D4TCE3"/>
<proteinExistence type="predicted"/>
<accession>A0A5D4TCE3</accession>
<protein>
    <submittedName>
        <fullName evidence="2">Uncharacterized protein</fullName>
    </submittedName>
</protein>
<organism evidence="2 3">
    <name type="scientific">Sutcliffiella horikoshii</name>
    <dbReference type="NCBI Taxonomy" id="79883"/>
    <lineage>
        <taxon>Bacteria</taxon>
        <taxon>Bacillati</taxon>
        <taxon>Bacillota</taxon>
        <taxon>Bacilli</taxon>
        <taxon>Bacillales</taxon>
        <taxon>Bacillaceae</taxon>
        <taxon>Sutcliffiella</taxon>
    </lineage>
</organism>